<reference evidence="2 3" key="1">
    <citation type="journal article" date="2018" name="IMA Fungus">
        <title>IMA Genome-F 9: Draft genome sequence of Annulohypoxylon stygium, Aspergillus mulundensis, Berkeleyomyces basicola (syn. Thielaviopsis basicola), Ceratocystis smalleyi, two Cercospora beticola strains, Coleophoma cylindrospora, Fusarium fracticaudum, Phialophora cf. hyalina, and Morchella septimelata.</title>
        <authorList>
            <person name="Wingfield B.D."/>
            <person name="Bills G.F."/>
            <person name="Dong Y."/>
            <person name="Huang W."/>
            <person name="Nel W.J."/>
            <person name="Swalarsk-Parry B.S."/>
            <person name="Vaghefi N."/>
            <person name="Wilken P.M."/>
            <person name="An Z."/>
            <person name="de Beer Z.W."/>
            <person name="De Vos L."/>
            <person name="Chen L."/>
            <person name="Duong T.A."/>
            <person name="Gao Y."/>
            <person name="Hammerbacher A."/>
            <person name="Kikkert J.R."/>
            <person name="Li Y."/>
            <person name="Li H."/>
            <person name="Li K."/>
            <person name="Li Q."/>
            <person name="Liu X."/>
            <person name="Ma X."/>
            <person name="Naidoo K."/>
            <person name="Pethybridge S.J."/>
            <person name="Sun J."/>
            <person name="Steenkamp E.T."/>
            <person name="van der Nest M.A."/>
            <person name="van Wyk S."/>
            <person name="Wingfield M.J."/>
            <person name="Xiong C."/>
            <person name="Yue Q."/>
            <person name="Zhang X."/>
        </authorList>
    </citation>
    <scope>NUCLEOTIDE SEQUENCE [LARGE SCALE GENOMIC DNA]</scope>
    <source>
        <strain evidence="2 3">DSM 5745</strain>
    </source>
</reference>
<evidence type="ECO:0000313" key="3">
    <source>
        <dbReference type="Proteomes" id="UP000256690"/>
    </source>
</evidence>
<organism evidence="2 3">
    <name type="scientific">Aspergillus mulundensis</name>
    <dbReference type="NCBI Taxonomy" id="1810919"/>
    <lineage>
        <taxon>Eukaryota</taxon>
        <taxon>Fungi</taxon>
        <taxon>Dikarya</taxon>
        <taxon>Ascomycota</taxon>
        <taxon>Pezizomycotina</taxon>
        <taxon>Eurotiomycetes</taxon>
        <taxon>Eurotiomycetidae</taxon>
        <taxon>Eurotiales</taxon>
        <taxon>Aspergillaceae</taxon>
        <taxon>Aspergillus</taxon>
        <taxon>Aspergillus subgen. Nidulantes</taxon>
    </lineage>
</organism>
<dbReference type="GeneID" id="38110773"/>
<evidence type="ECO:0000313" key="2">
    <source>
        <dbReference type="EMBL" id="RDW93081.1"/>
    </source>
</evidence>
<proteinExistence type="predicted"/>
<sequence length="745" mass="84215">MAHSHPNPREMDVARSLVNLAHDSEGNRNTNQNVNENVGTQTRFYPQQQAFSLRTARRGSQNRVIMTEPGEGPNGAPLGHAHSNNYTGQRAQAINPVPAPAHTATGGSALRGHLIRQQLLAGIAPENVVTIDRHRQANPIANINSQETPSLIHITNQGVYFPPVPPATYIPPTAYPIPDNPLVKEEIPVGQHLQVPQERHFRQRPTFERPPAFAANMIRNNFGAYGAQEHQYAGSMNSFPANVGGYPHGAYMPPGYFQPPADPFNPHPGYYGHTTFPPVKTEPDVESHCYMPPDNQTHIFGPAFAGNAHLAHGIPNMKRESYSRPTPIQRAPFQYPVPGYGMVNEHGRGAPRTMQSANQTHFIGGRHLEQPQALTLERPSGSTQSTKTVIKEEPMMEPQGVMPEVIIQEASHSFNILSALLKHPETAILMTGELRVQDLISLQTTSKACNAFVIKYLPKIIRLQTLRRSRVASHIFPWRCYRKLLFKRVAGQDENVPVPVSNPDGSVLAYTASFRWLQMVRSRDQTIHTILIALRNAGFGFPPRYKFAIYKLWFLMDIPDTRRREWTVANRNLWTDLDIFMAIFFIVRIDMFVKVVRGNLTGGQRRLIMAQRSLNLCRDMLTGRAVRDDIELLSELIRWRYNAYPGEELGDEVLGVPVAEIGSLQYEGYGKGREQNRKIRRPDEIILREARRRRLDAHQLYVRIFVHGQPQTLTTCERPLIPWDLEVRTTFQGTDEDIEAFVHLD</sequence>
<comment type="caution">
    <text evidence="2">The sequence shown here is derived from an EMBL/GenBank/DDBJ whole genome shotgun (WGS) entry which is preliminary data.</text>
</comment>
<name>A0A3D8T3Q0_9EURO</name>
<evidence type="ECO:0000256" key="1">
    <source>
        <dbReference type="SAM" id="MobiDB-lite"/>
    </source>
</evidence>
<dbReference type="OrthoDB" id="4966at2759"/>
<dbReference type="EMBL" id="PVWQ01000001">
    <property type="protein sequence ID" value="RDW93081.1"/>
    <property type="molecule type" value="Genomic_DNA"/>
</dbReference>
<protein>
    <submittedName>
        <fullName evidence="2">Uncharacterized protein</fullName>
    </submittedName>
</protein>
<feature type="region of interest" description="Disordered" evidence="1">
    <location>
        <begin position="53"/>
        <end position="84"/>
    </location>
</feature>
<dbReference type="AlphaFoldDB" id="A0A3D8T3Q0"/>
<accession>A0A3D8T3Q0</accession>
<dbReference type="Proteomes" id="UP000256690">
    <property type="component" value="Unassembled WGS sequence"/>
</dbReference>
<dbReference type="STRING" id="1810919.A0A3D8T3Q0"/>
<feature type="compositionally biased region" description="Polar residues" evidence="1">
    <location>
        <begin position="53"/>
        <end position="64"/>
    </location>
</feature>
<keyword evidence="3" id="KW-1185">Reference proteome</keyword>
<gene>
    <name evidence="2" type="ORF">DSM5745_00403</name>
</gene>
<dbReference type="RefSeq" id="XP_026608264.1">
    <property type="nucleotide sequence ID" value="XM_026742419.1"/>
</dbReference>